<comment type="caution">
    <text evidence="1">The sequence shown here is derived from an EMBL/GenBank/DDBJ whole genome shotgun (WGS) entry which is preliminary data.</text>
</comment>
<accession>A0A255Y970</accession>
<dbReference type="EMBL" id="NOXT01000121">
    <property type="protein sequence ID" value="OYQ25758.1"/>
    <property type="molecule type" value="Genomic_DNA"/>
</dbReference>
<protein>
    <submittedName>
        <fullName evidence="1">Uncharacterized protein</fullName>
    </submittedName>
</protein>
<keyword evidence="2" id="KW-1185">Reference proteome</keyword>
<sequence length="188" mass="20590">MIWLLDQFPHNIAQYLPALENIGSFCGTEHLGAWPALAFGRQKAGDLDVAIQGFRGMVMGLAVQKRRAGEHAFQFRNGSAQGIAMASGKALHDPHCCGFGMAGCIGPRSINADCHGWGVLLQLSQTLIQAGQDFVKLRKGLFSHWRFSRHSDTILAPAACRLPMLPLPHELGVNEELVNSTRRCMEDL</sequence>
<dbReference type="Proteomes" id="UP000216991">
    <property type="component" value="Unassembled WGS sequence"/>
</dbReference>
<name>A0A255Y970_9SPHN</name>
<reference evidence="1 2" key="1">
    <citation type="submission" date="2017-07" db="EMBL/GenBank/DDBJ databases">
        <title>Sandarakinorhabdus cyanobacteriorum sp. nov., a novel bacterium isolated from cyanobacterial aggregates in a eutrophic lake.</title>
        <authorList>
            <person name="Cai H."/>
        </authorList>
    </citation>
    <scope>NUCLEOTIDE SEQUENCE [LARGE SCALE GENOMIC DNA]</scope>
    <source>
        <strain evidence="1 2">TH057</strain>
    </source>
</reference>
<dbReference type="AlphaFoldDB" id="A0A255Y970"/>
<evidence type="ECO:0000313" key="2">
    <source>
        <dbReference type="Proteomes" id="UP000216991"/>
    </source>
</evidence>
<evidence type="ECO:0000313" key="1">
    <source>
        <dbReference type="EMBL" id="OYQ25758.1"/>
    </source>
</evidence>
<proteinExistence type="predicted"/>
<gene>
    <name evidence="1" type="ORF">CHU93_13635</name>
</gene>
<organism evidence="1 2">
    <name type="scientific">Sandarakinorhabdus cyanobacteriorum</name>
    <dbReference type="NCBI Taxonomy" id="1981098"/>
    <lineage>
        <taxon>Bacteria</taxon>
        <taxon>Pseudomonadati</taxon>
        <taxon>Pseudomonadota</taxon>
        <taxon>Alphaproteobacteria</taxon>
        <taxon>Sphingomonadales</taxon>
        <taxon>Sphingosinicellaceae</taxon>
        <taxon>Sandarakinorhabdus</taxon>
    </lineage>
</organism>